<protein>
    <submittedName>
        <fullName evidence="1">Uncharacterized protein</fullName>
    </submittedName>
</protein>
<evidence type="ECO:0000313" key="1">
    <source>
        <dbReference type="EMBL" id="QUN07462.1"/>
    </source>
</evidence>
<keyword evidence="2" id="KW-1185">Reference proteome</keyword>
<proteinExistence type="predicted"/>
<dbReference type="Proteomes" id="UP000679575">
    <property type="component" value="Chromosome"/>
</dbReference>
<dbReference type="EMBL" id="CP073587">
    <property type="protein sequence ID" value="QUN07462.1"/>
    <property type="molecule type" value="Genomic_DNA"/>
</dbReference>
<accession>A0ABX7YXP5</accession>
<name>A0ABX7YXP5_9GAMM</name>
<reference evidence="1 2" key="1">
    <citation type="submission" date="2021-04" db="EMBL/GenBank/DDBJ databases">
        <title>Novel species identification of genus Shewanella.</title>
        <authorList>
            <person name="Liu G."/>
        </authorList>
    </citation>
    <scope>NUCLEOTIDE SEQUENCE [LARGE SCALE GENOMIC DNA]</scope>
    <source>
        <strain evidence="1 2">FJAT-54481</strain>
    </source>
</reference>
<dbReference type="RefSeq" id="WP_212596459.1">
    <property type="nucleotide sequence ID" value="NZ_CP073587.1"/>
</dbReference>
<gene>
    <name evidence="1" type="ORF">KDN34_08725</name>
</gene>
<organism evidence="1 2">
    <name type="scientific">Shewanella yunxiaonensis</name>
    <dbReference type="NCBI Taxonomy" id="2829809"/>
    <lineage>
        <taxon>Bacteria</taxon>
        <taxon>Pseudomonadati</taxon>
        <taxon>Pseudomonadota</taxon>
        <taxon>Gammaproteobacteria</taxon>
        <taxon>Alteromonadales</taxon>
        <taxon>Shewanellaceae</taxon>
        <taxon>Shewanella</taxon>
    </lineage>
</organism>
<evidence type="ECO:0000313" key="2">
    <source>
        <dbReference type="Proteomes" id="UP000679575"/>
    </source>
</evidence>
<sequence length="70" mass="7951">MQEFYFVHTKTDAQGDYEVHTENCNKLPTEENREYLGTFDNCADAVREAKHLGYAAANGCYFCCTSCHTS</sequence>